<dbReference type="EMBL" id="JAUOEK010000120">
    <property type="protein sequence ID" value="MDO5970557.1"/>
    <property type="molecule type" value="Genomic_DNA"/>
</dbReference>
<dbReference type="InterPro" id="IPR050793">
    <property type="entry name" value="CMP-NeuNAc_synthase"/>
</dbReference>
<dbReference type="Pfam" id="PF02348">
    <property type="entry name" value="CTP_transf_3"/>
    <property type="match status" value="1"/>
</dbReference>
<dbReference type="PANTHER" id="PTHR21485">
    <property type="entry name" value="HAD SUPERFAMILY MEMBERS CMAS AND KDSC"/>
    <property type="match status" value="1"/>
</dbReference>
<reference evidence="1" key="1">
    <citation type="submission" date="2023-07" db="EMBL/GenBank/DDBJ databases">
        <title>Two novel species in the genus Flavivirga.</title>
        <authorList>
            <person name="Kwon K."/>
        </authorList>
    </citation>
    <scope>NUCLEOTIDE SEQUENCE</scope>
    <source>
        <strain evidence="1">KCTC 52353</strain>
    </source>
</reference>
<dbReference type="InterPro" id="IPR003329">
    <property type="entry name" value="Cytidylyl_trans"/>
</dbReference>
<keyword evidence="2" id="KW-1185">Reference proteome</keyword>
<sequence>MKILGIIPARGGSKSVPGKNIKKLDNKPLLQYTFDAANKANGLSDVVLSTDDEAIMKVAKQIGLKAPFKRPADLALDSTPTLPVIQHTLKYFIDQGVYYDAVCLLQVTTPFKTSEFIDKAINKFVNTGTDALISVQKVPHKFNPHWIFKENNEGNLELFTSEKEIVTRRQDLPSDYYFRDGCIYITKTEVLLEQNSLYGSKISYIESPEAAAINIDTLSDWRMAEDYLKSMKN</sequence>
<dbReference type="EC" id="2.7.7.-" evidence="1"/>
<dbReference type="CDD" id="cd02513">
    <property type="entry name" value="CMP-NeuAc_Synthase"/>
    <property type="match status" value="1"/>
</dbReference>
<dbReference type="GO" id="GO:0016779">
    <property type="term" value="F:nucleotidyltransferase activity"/>
    <property type="evidence" value="ECO:0007669"/>
    <property type="project" value="UniProtKB-KW"/>
</dbReference>
<dbReference type="Proteomes" id="UP001176883">
    <property type="component" value="Unassembled WGS sequence"/>
</dbReference>
<gene>
    <name evidence="1" type="ORF">Q4Q35_12140</name>
</gene>
<dbReference type="SUPFAM" id="SSF53448">
    <property type="entry name" value="Nucleotide-diphospho-sugar transferases"/>
    <property type="match status" value="1"/>
</dbReference>
<protein>
    <submittedName>
        <fullName evidence="1">Acylneuraminate cytidylyltransferase family protein</fullName>
        <ecNumber evidence="1">2.7.7.-</ecNumber>
    </submittedName>
</protein>
<proteinExistence type="predicted"/>
<keyword evidence="1" id="KW-0808">Transferase</keyword>
<evidence type="ECO:0000313" key="2">
    <source>
        <dbReference type="Proteomes" id="UP001176883"/>
    </source>
</evidence>
<dbReference type="InterPro" id="IPR029044">
    <property type="entry name" value="Nucleotide-diphossugar_trans"/>
</dbReference>
<accession>A0ABT8WBZ6</accession>
<evidence type="ECO:0000313" key="1">
    <source>
        <dbReference type="EMBL" id="MDO5970557.1"/>
    </source>
</evidence>
<dbReference type="PANTHER" id="PTHR21485:SF3">
    <property type="entry name" value="N-ACYLNEURAMINATE CYTIDYLYLTRANSFERASE"/>
    <property type="match status" value="1"/>
</dbReference>
<dbReference type="Gene3D" id="3.90.550.10">
    <property type="entry name" value="Spore Coat Polysaccharide Biosynthesis Protein SpsA, Chain A"/>
    <property type="match status" value="1"/>
</dbReference>
<comment type="caution">
    <text evidence="1">The sequence shown here is derived from an EMBL/GenBank/DDBJ whole genome shotgun (WGS) entry which is preliminary data.</text>
</comment>
<organism evidence="1 2">
    <name type="scientific">Flavivirga aquimarina</name>
    <dbReference type="NCBI Taxonomy" id="2027862"/>
    <lineage>
        <taxon>Bacteria</taxon>
        <taxon>Pseudomonadati</taxon>
        <taxon>Bacteroidota</taxon>
        <taxon>Flavobacteriia</taxon>
        <taxon>Flavobacteriales</taxon>
        <taxon>Flavobacteriaceae</taxon>
        <taxon>Flavivirga</taxon>
    </lineage>
</organism>
<name>A0ABT8WBZ6_9FLAO</name>
<keyword evidence="1" id="KW-0548">Nucleotidyltransferase</keyword>
<dbReference type="RefSeq" id="WP_303278245.1">
    <property type="nucleotide sequence ID" value="NZ_JAUOEK010000120.1"/>
</dbReference>